<gene>
    <name evidence="2" type="ORF">ACFQ07_14755</name>
</gene>
<sequence>AGAEPPSAALASLEMAVEMSAGMLIWMRVRGHGWPATLEMCGAMFAPLAVLFPLLWLDVIGADSLMMLEHVVMLPLMFVVMLRRRDEYSHGSRAARS</sequence>
<keyword evidence="1" id="KW-1133">Transmembrane helix</keyword>
<feature type="transmembrane region" description="Helical" evidence="1">
    <location>
        <begin position="65"/>
        <end position="83"/>
    </location>
</feature>
<evidence type="ECO:0000313" key="2">
    <source>
        <dbReference type="EMBL" id="MFD0853495.1"/>
    </source>
</evidence>
<evidence type="ECO:0000313" key="3">
    <source>
        <dbReference type="Proteomes" id="UP001597083"/>
    </source>
</evidence>
<proteinExistence type="predicted"/>
<dbReference type="EMBL" id="JBHTIR010002213">
    <property type="protein sequence ID" value="MFD0853495.1"/>
    <property type="molecule type" value="Genomic_DNA"/>
</dbReference>
<dbReference type="Proteomes" id="UP001597083">
    <property type="component" value="Unassembled WGS sequence"/>
</dbReference>
<evidence type="ECO:0000256" key="1">
    <source>
        <dbReference type="SAM" id="Phobius"/>
    </source>
</evidence>
<feature type="transmembrane region" description="Helical" evidence="1">
    <location>
        <begin position="38"/>
        <end position="59"/>
    </location>
</feature>
<keyword evidence="1" id="KW-0472">Membrane</keyword>
<feature type="non-terminal residue" evidence="2">
    <location>
        <position position="1"/>
    </location>
</feature>
<name>A0ABW3CG56_9ACTN</name>
<accession>A0ABW3CG56</accession>
<reference evidence="3" key="1">
    <citation type="journal article" date="2019" name="Int. J. Syst. Evol. Microbiol.">
        <title>The Global Catalogue of Microorganisms (GCM) 10K type strain sequencing project: providing services to taxonomists for standard genome sequencing and annotation.</title>
        <authorList>
            <consortium name="The Broad Institute Genomics Platform"/>
            <consortium name="The Broad Institute Genome Sequencing Center for Infectious Disease"/>
            <person name="Wu L."/>
            <person name="Ma J."/>
        </authorList>
    </citation>
    <scope>NUCLEOTIDE SEQUENCE [LARGE SCALE GENOMIC DNA]</scope>
    <source>
        <strain evidence="3">JCM 31696</strain>
    </source>
</reference>
<keyword evidence="1" id="KW-0812">Transmembrane</keyword>
<organism evidence="2 3">
    <name type="scientific">Actinomadura adrarensis</name>
    <dbReference type="NCBI Taxonomy" id="1819600"/>
    <lineage>
        <taxon>Bacteria</taxon>
        <taxon>Bacillati</taxon>
        <taxon>Actinomycetota</taxon>
        <taxon>Actinomycetes</taxon>
        <taxon>Streptosporangiales</taxon>
        <taxon>Thermomonosporaceae</taxon>
        <taxon>Actinomadura</taxon>
    </lineage>
</organism>
<protein>
    <submittedName>
        <fullName evidence="2">Uncharacterized protein</fullName>
    </submittedName>
</protein>
<comment type="caution">
    <text evidence="2">The sequence shown here is derived from an EMBL/GenBank/DDBJ whole genome shotgun (WGS) entry which is preliminary data.</text>
</comment>
<keyword evidence="3" id="KW-1185">Reference proteome</keyword>